<dbReference type="OrthoDB" id="2046835at2"/>
<evidence type="ECO:0000256" key="1">
    <source>
        <dbReference type="ARBA" id="ARBA00010641"/>
    </source>
</evidence>
<evidence type="ECO:0000256" key="4">
    <source>
        <dbReference type="ARBA" id="ARBA00023125"/>
    </source>
</evidence>
<dbReference type="NCBIfam" id="TIGR02937">
    <property type="entry name" value="sigma70-ECF"/>
    <property type="match status" value="1"/>
</dbReference>
<name>A0A4R4Q3N3_9ACTN</name>
<evidence type="ECO:0000313" key="8">
    <source>
        <dbReference type="EMBL" id="TDC29658.1"/>
    </source>
</evidence>
<evidence type="ECO:0000256" key="3">
    <source>
        <dbReference type="ARBA" id="ARBA00023082"/>
    </source>
</evidence>
<evidence type="ECO:0000313" key="9">
    <source>
        <dbReference type="Proteomes" id="UP000295075"/>
    </source>
</evidence>
<keyword evidence="9" id="KW-1185">Reference proteome</keyword>
<dbReference type="Gene3D" id="1.10.1740.10">
    <property type="match status" value="1"/>
</dbReference>
<dbReference type="Gene3D" id="1.10.10.10">
    <property type="entry name" value="Winged helix-like DNA-binding domain superfamily/Winged helix DNA-binding domain"/>
    <property type="match status" value="1"/>
</dbReference>
<reference evidence="8 9" key="1">
    <citation type="submission" date="2019-03" db="EMBL/GenBank/DDBJ databases">
        <title>Draft genome sequences of novel Actinobacteria.</title>
        <authorList>
            <person name="Sahin N."/>
            <person name="Ay H."/>
            <person name="Saygin H."/>
        </authorList>
    </citation>
    <scope>NUCLEOTIDE SEQUENCE [LARGE SCALE GENOMIC DNA]</scope>
    <source>
        <strain evidence="8 9">JCM 30547</strain>
    </source>
</reference>
<dbReference type="AlphaFoldDB" id="A0A4R4Q3N3"/>
<protein>
    <submittedName>
        <fullName evidence="8">Sigma-70 family RNA polymerase sigma factor</fullName>
    </submittedName>
</protein>
<dbReference type="InterPro" id="IPR013325">
    <property type="entry name" value="RNA_pol_sigma_r2"/>
</dbReference>
<dbReference type="GO" id="GO:0016987">
    <property type="term" value="F:sigma factor activity"/>
    <property type="evidence" value="ECO:0007669"/>
    <property type="project" value="UniProtKB-KW"/>
</dbReference>
<accession>A0A4R4Q3N3</accession>
<keyword evidence="2" id="KW-0805">Transcription regulation</keyword>
<dbReference type="InterPro" id="IPR013324">
    <property type="entry name" value="RNA_pol_sigma_r3/r4-like"/>
</dbReference>
<dbReference type="SUPFAM" id="SSF88659">
    <property type="entry name" value="Sigma3 and sigma4 domains of RNA polymerase sigma factors"/>
    <property type="match status" value="1"/>
</dbReference>
<dbReference type="Pfam" id="PF04542">
    <property type="entry name" value="Sigma70_r2"/>
    <property type="match status" value="1"/>
</dbReference>
<keyword evidence="5" id="KW-0804">Transcription</keyword>
<dbReference type="InterPro" id="IPR036388">
    <property type="entry name" value="WH-like_DNA-bd_sf"/>
</dbReference>
<sequence>MVSISGPVRALARDDAQTAVSALYQQHWAGLVRLAVLVMDDRQAAEDVVQEAFTNLYRHWPLKEQAAVLGYLRTAVLNRSRSVLRRRRVARLYIPPHQAPNASAESDVVLGEERLQVQRALQALPTRTREVLVLRFYLDLPFAEIAQLLGIGESSARSNASRGLATLTDRLKDIR</sequence>
<comment type="caution">
    <text evidence="8">The sequence shown here is derived from an EMBL/GenBank/DDBJ whole genome shotgun (WGS) entry which is preliminary data.</text>
</comment>
<dbReference type="RefSeq" id="WP_132407068.1">
    <property type="nucleotide sequence ID" value="NZ_SMKA01000056.1"/>
</dbReference>
<evidence type="ECO:0000256" key="2">
    <source>
        <dbReference type="ARBA" id="ARBA00023015"/>
    </source>
</evidence>
<dbReference type="InterPro" id="IPR007627">
    <property type="entry name" value="RNA_pol_sigma70_r2"/>
</dbReference>
<evidence type="ECO:0000259" key="6">
    <source>
        <dbReference type="Pfam" id="PF04542"/>
    </source>
</evidence>
<dbReference type="GO" id="GO:0006352">
    <property type="term" value="P:DNA-templated transcription initiation"/>
    <property type="evidence" value="ECO:0007669"/>
    <property type="project" value="InterPro"/>
</dbReference>
<evidence type="ECO:0000259" key="7">
    <source>
        <dbReference type="Pfam" id="PF08281"/>
    </source>
</evidence>
<feature type="domain" description="RNA polymerase sigma factor 70 region 4 type 2" evidence="7">
    <location>
        <begin position="115"/>
        <end position="167"/>
    </location>
</feature>
<dbReference type="PANTHER" id="PTHR43133">
    <property type="entry name" value="RNA POLYMERASE ECF-TYPE SIGMA FACTO"/>
    <property type="match status" value="1"/>
</dbReference>
<proteinExistence type="inferred from homology"/>
<dbReference type="SUPFAM" id="SSF88946">
    <property type="entry name" value="Sigma2 domain of RNA polymerase sigma factors"/>
    <property type="match status" value="1"/>
</dbReference>
<evidence type="ECO:0000256" key="5">
    <source>
        <dbReference type="ARBA" id="ARBA00023163"/>
    </source>
</evidence>
<comment type="similarity">
    <text evidence="1">Belongs to the sigma-70 factor family. ECF subfamily.</text>
</comment>
<gene>
    <name evidence="8" type="ORF">E1261_15185</name>
</gene>
<keyword evidence="4" id="KW-0238">DNA-binding</keyword>
<dbReference type="GO" id="GO:0003677">
    <property type="term" value="F:DNA binding"/>
    <property type="evidence" value="ECO:0007669"/>
    <property type="project" value="UniProtKB-KW"/>
</dbReference>
<organism evidence="8 9">
    <name type="scientific">Kribbella albertanoniae</name>
    <dbReference type="NCBI Taxonomy" id="1266829"/>
    <lineage>
        <taxon>Bacteria</taxon>
        <taxon>Bacillati</taxon>
        <taxon>Actinomycetota</taxon>
        <taxon>Actinomycetes</taxon>
        <taxon>Propionibacteriales</taxon>
        <taxon>Kribbellaceae</taxon>
        <taxon>Kribbella</taxon>
    </lineage>
</organism>
<dbReference type="InterPro" id="IPR013249">
    <property type="entry name" value="RNA_pol_sigma70_r4_t2"/>
</dbReference>
<dbReference type="Proteomes" id="UP000295075">
    <property type="component" value="Unassembled WGS sequence"/>
</dbReference>
<dbReference type="Pfam" id="PF08281">
    <property type="entry name" value="Sigma70_r4_2"/>
    <property type="match status" value="1"/>
</dbReference>
<dbReference type="CDD" id="cd06171">
    <property type="entry name" value="Sigma70_r4"/>
    <property type="match status" value="1"/>
</dbReference>
<dbReference type="InterPro" id="IPR039425">
    <property type="entry name" value="RNA_pol_sigma-70-like"/>
</dbReference>
<dbReference type="PANTHER" id="PTHR43133:SF50">
    <property type="entry name" value="ECF RNA POLYMERASE SIGMA FACTOR SIGM"/>
    <property type="match status" value="1"/>
</dbReference>
<keyword evidence="3" id="KW-0731">Sigma factor</keyword>
<dbReference type="EMBL" id="SMKA01000056">
    <property type="protein sequence ID" value="TDC29658.1"/>
    <property type="molecule type" value="Genomic_DNA"/>
</dbReference>
<dbReference type="InterPro" id="IPR014284">
    <property type="entry name" value="RNA_pol_sigma-70_dom"/>
</dbReference>
<feature type="domain" description="RNA polymerase sigma-70 region 2" evidence="6">
    <location>
        <begin position="23"/>
        <end position="88"/>
    </location>
</feature>